<dbReference type="GO" id="GO:0006417">
    <property type="term" value="P:regulation of translation"/>
    <property type="evidence" value="ECO:0007669"/>
    <property type="project" value="TreeGrafter"/>
</dbReference>
<keyword evidence="1" id="KW-0812">Transmembrane</keyword>
<feature type="domain" description="Anti-sigma K factor RskA C-terminal" evidence="2">
    <location>
        <begin position="114"/>
        <end position="238"/>
    </location>
</feature>
<dbReference type="AlphaFoldDB" id="A0A1J5QP69"/>
<feature type="transmembrane region" description="Helical" evidence="1">
    <location>
        <begin position="104"/>
        <end position="127"/>
    </location>
</feature>
<evidence type="ECO:0000313" key="3">
    <source>
        <dbReference type="EMBL" id="OIQ85186.1"/>
    </source>
</evidence>
<organism evidence="3">
    <name type="scientific">mine drainage metagenome</name>
    <dbReference type="NCBI Taxonomy" id="410659"/>
    <lineage>
        <taxon>unclassified sequences</taxon>
        <taxon>metagenomes</taxon>
        <taxon>ecological metagenomes</taxon>
    </lineage>
</organism>
<dbReference type="PANTHER" id="PTHR37461">
    <property type="entry name" value="ANTI-SIGMA-K FACTOR RSKA"/>
    <property type="match status" value="1"/>
</dbReference>
<evidence type="ECO:0000259" key="2">
    <source>
        <dbReference type="Pfam" id="PF10099"/>
    </source>
</evidence>
<keyword evidence="1" id="KW-1133">Transmembrane helix</keyword>
<dbReference type="GO" id="GO:0005886">
    <property type="term" value="C:plasma membrane"/>
    <property type="evidence" value="ECO:0007669"/>
    <property type="project" value="InterPro"/>
</dbReference>
<dbReference type="EMBL" id="MLJW01000562">
    <property type="protein sequence ID" value="OIQ85186.1"/>
    <property type="molecule type" value="Genomic_DNA"/>
</dbReference>
<accession>A0A1J5QP69</accession>
<proteinExistence type="predicted"/>
<dbReference type="PANTHER" id="PTHR37461:SF1">
    <property type="entry name" value="ANTI-SIGMA-K FACTOR RSKA"/>
    <property type="match status" value="1"/>
</dbReference>
<dbReference type="Pfam" id="PF10099">
    <property type="entry name" value="RskA_C"/>
    <property type="match status" value="1"/>
</dbReference>
<keyword evidence="1" id="KW-0472">Membrane</keyword>
<sequence length="247" mass="25631">MTLPARYRDPLALDRLAADYLTGGMSAAAGRRAARLVNESPEFRAAVTQWRTRLDKVALDAQGIGAPSDAVWEGIQARVAATQALPHGAVPQARPPAQLGMRPWWHFTMGAGALAIAALALAVVLVLRPVERVTPATAQIVAMLQTPSGAVGAVLMVQPDGHFSFTALVGVNPPAGRRFQLWLLPRRGAPISLGVAESGRGQYQLPRAAQAALKQAASFAVSVEPPGGSPTGQPTGPVVMVGAAHAA</sequence>
<comment type="caution">
    <text evidence="3">The sequence shown here is derived from an EMBL/GenBank/DDBJ whole genome shotgun (WGS) entry which is preliminary data.</text>
</comment>
<reference evidence="3" key="1">
    <citation type="submission" date="2016-10" db="EMBL/GenBank/DDBJ databases">
        <title>Sequence of Gallionella enrichment culture.</title>
        <authorList>
            <person name="Poehlein A."/>
            <person name="Muehling M."/>
            <person name="Daniel R."/>
        </authorList>
    </citation>
    <scope>NUCLEOTIDE SEQUENCE</scope>
</reference>
<dbReference type="InterPro" id="IPR018764">
    <property type="entry name" value="RskA_C"/>
</dbReference>
<evidence type="ECO:0000256" key="1">
    <source>
        <dbReference type="SAM" id="Phobius"/>
    </source>
</evidence>
<dbReference type="InterPro" id="IPR051474">
    <property type="entry name" value="Anti-sigma-K/W_factor"/>
</dbReference>
<protein>
    <submittedName>
        <fullName evidence="3">Anti-sigma-K factor rskA</fullName>
    </submittedName>
</protein>
<name>A0A1J5QP69_9ZZZZ</name>
<gene>
    <name evidence="3" type="ORF">GALL_329780</name>
</gene>
<dbReference type="GO" id="GO:0016989">
    <property type="term" value="F:sigma factor antagonist activity"/>
    <property type="evidence" value="ECO:0007669"/>
    <property type="project" value="TreeGrafter"/>
</dbReference>